<accession>A0ACC2QPF5</accession>
<organism evidence="1 2">
    <name type="scientific">Mythimna loreyi</name>
    <dbReference type="NCBI Taxonomy" id="667449"/>
    <lineage>
        <taxon>Eukaryota</taxon>
        <taxon>Metazoa</taxon>
        <taxon>Ecdysozoa</taxon>
        <taxon>Arthropoda</taxon>
        <taxon>Hexapoda</taxon>
        <taxon>Insecta</taxon>
        <taxon>Pterygota</taxon>
        <taxon>Neoptera</taxon>
        <taxon>Endopterygota</taxon>
        <taxon>Lepidoptera</taxon>
        <taxon>Glossata</taxon>
        <taxon>Ditrysia</taxon>
        <taxon>Noctuoidea</taxon>
        <taxon>Noctuidae</taxon>
        <taxon>Noctuinae</taxon>
        <taxon>Hadenini</taxon>
        <taxon>Mythimna</taxon>
    </lineage>
</organism>
<reference evidence="1" key="1">
    <citation type="submission" date="2023-03" db="EMBL/GenBank/DDBJ databases">
        <title>Chromosome-level genomes of two armyworms, Mythimna separata and Mythimna loreyi, provide insights into the biosynthesis and reception of sex pheromones.</title>
        <authorList>
            <person name="Zhao H."/>
        </authorList>
    </citation>
    <scope>NUCLEOTIDE SEQUENCE</scope>
    <source>
        <strain evidence="1">BeijingLab</strain>
    </source>
</reference>
<evidence type="ECO:0000313" key="1">
    <source>
        <dbReference type="EMBL" id="KAJ8720697.1"/>
    </source>
</evidence>
<name>A0ACC2QPF5_9NEOP</name>
<sequence length="251" mass="28112">MDSLTSTLGDLKDLFHARMTAFEEELQRAIPSPLTNSGLAAEFTMFRTFITQSLVSLQKQVELLARSVDHLEMRGRRKILLLHGVDEEQKEDTAKLIVQVVSTKLQLSDFTVDDISRCHRMRRAASNKKRPILFKLRSVAVRDKVWFSKAKLRASGITMSEFLTKSRHDVFLAARDRCGVSKSWTKAGCVYVLGPNDTRHRVESLAELDKIAPISSEPKPDEPKSVVPDAVPSTAAAVKTARLKRVAALKK</sequence>
<dbReference type="Proteomes" id="UP001231649">
    <property type="component" value="Chromosome 19"/>
</dbReference>
<proteinExistence type="predicted"/>
<dbReference type="EMBL" id="CM056795">
    <property type="protein sequence ID" value="KAJ8720697.1"/>
    <property type="molecule type" value="Genomic_DNA"/>
</dbReference>
<protein>
    <submittedName>
        <fullName evidence="1">Uncharacterized protein</fullName>
    </submittedName>
</protein>
<gene>
    <name evidence="1" type="ORF">PYW08_006162</name>
</gene>
<evidence type="ECO:0000313" key="2">
    <source>
        <dbReference type="Proteomes" id="UP001231649"/>
    </source>
</evidence>
<keyword evidence="2" id="KW-1185">Reference proteome</keyword>
<comment type="caution">
    <text evidence="1">The sequence shown here is derived from an EMBL/GenBank/DDBJ whole genome shotgun (WGS) entry which is preliminary data.</text>
</comment>